<proteinExistence type="inferred from homology"/>
<dbReference type="GO" id="GO:0071555">
    <property type="term" value="P:cell wall organization"/>
    <property type="evidence" value="ECO:0007669"/>
    <property type="project" value="UniProtKB-KW"/>
</dbReference>
<dbReference type="GO" id="GO:0005737">
    <property type="term" value="C:cytoplasm"/>
    <property type="evidence" value="ECO:0007669"/>
    <property type="project" value="UniProtKB-SubCell"/>
</dbReference>
<dbReference type="EMBL" id="BKCG01000001">
    <property type="protein sequence ID" value="GER57938.1"/>
    <property type="molecule type" value="Genomic_DNA"/>
</dbReference>
<comment type="function">
    <text evidence="10 11">Involved in cell wall formation. Catalyzes the final step in the synthesis of UDP-N-acetylmuramoyl-pentapeptide, the precursor of murein.</text>
</comment>
<evidence type="ECO:0000256" key="7">
    <source>
        <dbReference type="ARBA" id="ARBA00022984"/>
    </source>
</evidence>
<keyword evidence="3 10" id="KW-0132">Cell division</keyword>
<keyword evidence="2 10" id="KW-0436">Ligase</keyword>
<dbReference type="Gene3D" id="3.40.1390.10">
    <property type="entry name" value="MurE/MurF, N-terminal domain"/>
    <property type="match status" value="1"/>
</dbReference>
<keyword evidence="4 10" id="KW-0547">Nucleotide-binding</keyword>
<name>A0A5J4IWM6_9FLAO</name>
<dbReference type="GO" id="GO:0005524">
    <property type="term" value="F:ATP binding"/>
    <property type="evidence" value="ECO:0007669"/>
    <property type="project" value="UniProtKB-UniRule"/>
</dbReference>
<evidence type="ECO:0000256" key="10">
    <source>
        <dbReference type="HAMAP-Rule" id="MF_02019"/>
    </source>
</evidence>
<dbReference type="Proteomes" id="UP000326509">
    <property type="component" value="Unassembled WGS sequence"/>
</dbReference>
<comment type="pathway">
    <text evidence="10 11">Cell wall biogenesis; peptidoglycan biosynthesis.</text>
</comment>
<dbReference type="InterPro" id="IPR036615">
    <property type="entry name" value="Mur_ligase_C_dom_sf"/>
</dbReference>
<dbReference type="GO" id="GO:0047480">
    <property type="term" value="F:UDP-N-acetylmuramoyl-tripeptide-D-alanyl-D-alanine ligase activity"/>
    <property type="evidence" value="ECO:0007669"/>
    <property type="project" value="UniProtKB-UniRule"/>
</dbReference>
<dbReference type="InterPro" id="IPR013221">
    <property type="entry name" value="Mur_ligase_cen"/>
</dbReference>
<dbReference type="SUPFAM" id="SSF53623">
    <property type="entry name" value="MurD-like peptide ligases, catalytic domain"/>
    <property type="match status" value="1"/>
</dbReference>
<keyword evidence="15" id="KW-1185">Reference proteome</keyword>
<keyword evidence="9 10" id="KW-0961">Cell wall biogenesis/degradation</keyword>
<dbReference type="PANTHER" id="PTHR43024:SF1">
    <property type="entry name" value="UDP-N-ACETYLMURAMOYL-TRIPEPTIDE--D-ALANYL-D-ALANINE LIGASE"/>
    <property type="match status" value="1"/>
</dbReference>
<dbReference type="RefSeq" id="WP_151672041.1">
    <property type="nucleotide sequence ID" value="NZ_BKCG01000001.1"/>
</dbReference>
<dbReference type="OrthoDB" id="9801978at2"/>
<reference evidence="14 15" key="1">
    <citation type="submission" date="2019-08" db="EMBL/GenBank/DDBJ databases">
        <title>Draft genome sequence of Ulvibacter marinus type strain NBRC 109484.</title>
        <authorList>
            <person name="Kawano K."/>
            <person name="Ushijima N."/>
            <person name="Kihara M."/>
            <person name="Itoh H."/>
        </authorList>
    </citation>
    <scope>NUCLEOTIDE SEQUENCE [LARGE SCALE GENOMIC DNA]</scope>
    <source>
        <strain evidence="14 15">NBRC 109484</strain>
    </source>
</reference>
<sequence>MNIETLHKDFLQSTGICTDTRKITKNCLFFALKGDNFNGNTFTQQALDNGAFKVVIDDLRYHKNTGETILCKDVLGLLQKLATFHRDYLEVPIIALTGSNGKTTTKELINAVLSKKFKTTATKGNLNNHIGVPLTLLSMTKETEMGIVEMGANHLKEIENLCEIAKPNYGYITNFGRAHLEGFGSEEGVIKGKSELYNYLTKNKLPIFLNADDSIQKNILNGYINKFGFSQTASTYFNISFTKASPFVSLNFNGIDIESKLIGAYNFTNICAAVIMGHYFGVDDSLIKDAIEEYTPSNNRSQLINQGSNTIILDAYNANPTSMMAALKNLEQMDNTSKILFLGDMFELGNTAKEEHQTIADYVAKANFNKVYLIGENFGNVKVSNKSIEKHTSFNELEKVLKNSTISEATILIKASRGMALERIVPLL</sequence>
<keyword evidence="1 10" id="KW-0963">Cytoplasm</keyword>
<protein>
    <recommendedName>
        <fullName evidence="10 11">UDP-N-acetylmuramoyl-tripeptide--D-alanyl-D-alanine ligase</fullName>
        <ecNumber evidence="10 11">6.3.2.10</ecNumber>
    </recommendedName>
    <alternativeName>
        <fullName evidence="10">D-alanyl-D-alanine-adding enzyme</fullName>
    </alternativeName>
</protein>
<keyword evidence="5 10" id="KW-0067">ATP-binding</keyword>
<dbReference type="SUPFAM" id="SSF63418">
    <property type="entry name" value="MurE/MurF N-terminal domain"/>
    <property type="match status" value="1"/>
</dbReference>
<evidence type="ECO:0000256" key="11">
    <source>
        <dbReference type="RuleBase" id="RU004136"/>
    </source>
</evidence>
<evidence type="ECO:0000256" key="2">
    <source>
        <dbReference type="ARBA" id="ARBA00022598"/>
    </source>
</evidence>
<keyword evidence="6 10" id="KW-0133">Cell shape</keyword>
<dbReference type="Pfam" id="PF08245">
    <property type="entry name" value="Mur_ligase_M"/>
    <property type="match status" value="1"/>
</dbReference>
<evidence type="ECO:0000259" key="12">
    <source>
        <dbReference type="Pfam" id="PF02875"/>
    </source>
</evidence>
<evidence type="ECO:0000256" key="6">
    <source>
        <dbReference type="ARBA" id="ARBA00022960"/>
    </source>
</evidence>
<dbReference type="Gene3D" id="3.90.190.20">
    <property type="entry name" value="Mur ligase, C-terminal domain"/>
    <property type="match status" value="1"/>
</dbReference>
<keyword evidence="8 10" id="KW-0131">Cell cycle</keyword>
<organism evidence="14 15">
    <name type="scientific">Patiriisocius marinus</name>
    <dbReference type="NCBI Taxonomy" id="1397112"/>
    <lineage>
        <taxon>Bacteria</taxon>
        <taxon>Pseudomonadati</taxon>
        <taxon>Bacteroidota</taxon>
        <taxon>Flavobacteriia</taxon>
        <taxon>Flavobacteriales</taxon>
        <taxon>Flavobacteriaceae</taxon>
        <taxon>Patiriisocius</taxon>
    </lineage>
</organism>
<dbReference type="InterPro" id="IPR035911">
    <property type="entry name" value="MurE/MurF_N"/>
</dbReference>
<evidence type="ECO:0000256" key="3">
    <source>
        <dbReference type="ARBA" id="ARBA00022618"/>
    </source>
</evidence>
<dbReference type="Pfam" id="PF02875">
    <property type="entry name" value="Mur_ligase_C"/>
    <property type="match status" value="1"/>
</dbReference>
<feature type="domain" description="Mur ligase C-terminal" evidence="12">
    <location>
        <begin position="300"/>
        <end position="393"/>
    </location>
</feature>
<dbReference type="PANTHER" id="PTHR43024">
    <property type="entry name" value="UDP-N-ACETYLMURAMOYL-TRIPEPTIDE--D-ALANYL-D-ALANINE LIGASE"/>
    <property type="match status" value="1"/>
</dbReference>
<dbReference type="AlphaFoldDB" id="A0A5J4IWM6"/>
<evidence type="ECO:0000313" key="14">
    <source>
        <dbReference type="EMBL" id="GER57938.1"/>
    </source>
</evidence>
<dbReference type="UniPathway" id="UPA00219"/>
<dbReference type="GO" id="GO:0009252">
    <property type="term" value="P:peptidoglycan biosynthetic process"/>
    <property type="evidence" value="ECO:0007669"/>
    <property type="project" value="UniProtKB-UniRule"/>
</dbReference>
<dbReference type="NCBIfam" id="TIGR01143">
    <property type="entry name" value="murF"/>
    <property type="match status" value="1"/>
</dbReference>
<comment type="caution">
    <text evidence="14">The sequence shown here is derived from an EMBL/GenBank/DDBJ whole genome shotgun (WGS) entry which is preliminary data.</text>
</comment>
<evidence type="ECO:0000256" key="9">
    <source>
        <dbReference type="ARBA" id="ARBA00023316"/>
    </source>
</evidence>
<dbReference type="GO" id="GO:0008360">
    <property type="term" value="P:regulation of cell shape"/>
    <property type="evidence" value="ECO:0007669"/>
    <property type="project" value="UniProtKB-KW"/>
</dbReference>
<evidence type="ECO:0000256" key="8">
    <source>
        <dbReference type="ARBA" id="ARBA00023306"/>
    </source>
</evidence>
<gene>
    <name evidence="10 14" type="primary">murF</name>
    <name evidence="14" type="ORF">ULMA_00460</name>
</gene>
<evidence type="ECO:0000256" key="4">
    <source>
        <dbReference type="ARBA" id="ARBA00022741"/>
    </source>
</evidence>
<dbReference type="SUPFAM" id="SSF53244">
    <property type="entry name" value="MurD-like peptide ligases, peptide-binding domain"/>
    <property type="match status" value="1"/>
</dbReference>
<dbReference type="EC" id="6.3.2.10" evidence="10 11"/>
<comment type="subcellular location">
    <subcellularLocation>
        <location evidence="10 11">Cytoplasm</location>
    </subcellularLocation>
</comment>
<feature type="binding site" evidence="10">
    <location>
        <begin position="98"/>
        <end position="104"/>
    </location>
    <ligand>
        <name>ATP</name>
        <dbReference type="ChEBI" id="CHEBI:30616"/>
    </ligand>
</feature>
<evidence type="ECO:0000259" key="13">
    <source>
        <dbReference type="Pfam" id="PF08245"/>
    </source>
</evidence>
<dbReference type="GO" id="GO:0008766">
    <property type="term" value="F:UDP-N-acetylmuramoylalanyl-D-glutamyl-2,6-diaminopimelate-D-alanyl-D-alanine ligase activity"/>
    <property type="evidence" value="ECO:0007669"/>
    <property type="project" value="RHEA"/>
</dbReference>
<comment type="similarity">
    <text evidence="10">Belongs to the MurCDEF family. MurF subfamily.</text>
</comment>
<dbReference type="InterPro" id="IPR051046">
    <property type="entry name" value="MurCDEF_CellWall_CoF430Synth"/>
</dbReference>
<dbReference type="InterPro" id="IPR004101">
    <property type="entry name" value="Mur_ligase_C"/>
</dbReference>
<comment type="catalytic activity">
    <reaction evidence="10 11">
        <text>D-alanyl-D-alanine + UDP-N-acetyl-alpha-D-muramoyl-L-alanyl-gamma-D-glutamyl-meso-2,6-diaminopimelate + ATP = UDP-N-acetyl-alpha-D-muramoyl-L-alanyl-gamma-D-glutamyl-meso-2,6-diaminopimeloyl-D-alanyl-D-alanine + ADP + phosphate + H(+)</text>
        <dbReference type="Rhea" id="RHEA:28374"/>
        <dbReference type="ChEBI" id="CHEBI:15378"/>
        <dbReference type="ChEBI" id="CHEBI:30616"/>
        <dbReference type="ChEBI" id="CHEBI:43474"/>
        <dbReference type="ChEBI" id="CHEBI:57822"/>
        <dbReference type="ChEBI" id="CHEBI:61386"/>
        <dbReference type="ChEBI" id="CHEBI:83905"/>
        <dbReference type="ChEBI" id="CHEBI:456216"/>
        <dbReference type="EC" id="6.3.2.10"/>
    </reaction>
</comment>
<accession>A0A5J4IWM6</accession>
<evidence type="ECO:0000256" key="5">
    <source>
        <dbReference type="ARBA" id="ARBA00022840"/>
    </source>
</evidence>
<evidence type="ECO:0000256" key="1">
    <source>
        <dbReference type="ARBA" id="ARBA00022490"/>
    </source>
</evidence>
<dbReference type="HAMAP" id="MF_02019">
    <property type="entry name" value="MurF"/>
    <property type="match status" value="1"/>
</dbReference>
<dbReference type="Gene3D" id="3.40.1190.10">
    <property type="entry name" value="Mur-like, catalytic domain"/>
    <property type="match status" value="1"/>
</dbReference>
<keyword evidence="7 10" id="KW-0573">Peptidoglycan synthesis</keyword>
<dbReference type="InterPro" id="IPR036565">
    <property type="entry name" value="Mur-like_cat_sf"/>
</dbReference>
<feature type="domain" description="Mur ligase central" evidence="13">
    <location>
        <begin position="97"/>
        <end position="276"/>
    </location>
</feature>
<dbReference type="InterPro" id="IPR005863">
    <property type="entry name" value="UDP-N-AcMur_synth"/>
</dbReference>
<dbReference type="GO" id="GO:0051301">
    <property type="term" value="P:cell division"/>
    <property type="evidence" value="ECO:0007669"/>
    <property type="project" value="UniProtKB-KW"/>
</dbReference>
<evidence type="ECO:0000313" key="15">
    <source>
        <dbReference type="Proteomes" id="UP000326509"/>
    </source>
</evidence>